<organism evidence="1 2">
    <name type="scientific">Rotaria magnacalcarata</name>
    <dbReference type="NCBI Taxonomy" id="392030"/>
    <lineage>
        <taxon>Eukaryota</taxon>
        <taxon>Metazoa</taxon>
        <taxon>Spiralia</taxon>
        <taxon>Gnathifera</taxon>
        <taxon>Rotifera</taxon>
        <taxon>Eurotatoria</taxon>
        <taxon>Bdelloidea</taxon>
        <taxon>Philodinida</taxon>
        <taxon>Philodinidae</taxon>
        <taxon>Rotaria</taxon>
    </lineage>
</organism>
<feature type="non-terminal residue" evidence="1">
    <location>
        <position position="1"/>
    </location>
</feature>
<evidence type="ECO:0000313" key="1">
    <source>
        <dbReference type="EMBL" id="CAF5099248.1"/>
    </source>
</evidence>
<protein>
    <submittedName>
        <fullName evidence="1">Uncharacterized protein</fullName>
    </submittedName>
</protein>
<dbReference type="EMBL" id="CAJOBI010248179">
    <property type="protein sequence ID" value="CAF5099248.1"/>
    <property type="molecule type" value="Genomic_DNA"/>
</dbReference>
<reference evidence="1" key="1">
    <citation type="submission" date="2021-02" db="EMBL/GenBank/DDBJ databases">
        <authorList>
            <person name="Nowell W R."/>
        </authorList>
    </citation>
    <scope>NUCLEOTIDE SEQUENCE</scope>
</reference>
<name>A0A8S3F335_9BILA</name>
<gene>
    <name evidence="1" type="ORF">SMN809_LOCUS61585</name>
</gene>
<comment type="caution">
    <text evidence="1">The sequence shown here is derived from an EMBL/GenBank/DDBJ whole genome shotgun (WGS) entry which is preliminary data.</text>
</comment>
<proteinExistence type="predicted"/>
<dbReference type="AlphaFoldDB" id="A0A8S3F335"/>
<evidence type="ECO:0000313" key="2">
    <source>
        <dbReference type="Proteomes" id="UP000676336"/>
    </source>
</evidence>
<sequence length="49" mass="5403">WERLLDFNGYCPALAYQSSDSGIESCTRAGLQLTSVILAPDHVGRINYT</sequence>
<dbReference type="Proteomes" id="UP000676336">
    <property type="component" value="Unassembled WGS sequence"/>
</dbReference>
<accession>A0A8S3F335</accession>